<name>A0A9N7VQ84_PLEPL</name>
<sequence>MNQLVFPVLAALFAVGLGSLVGGPQDIDISEAQDALDFAVIKHNRGSNDLFQSQVAKVIKVQRQVVAGYKYIITVQMAKTPCRKNDAANDVCAIYQDPASARPYVCTFSVWSRPWLNDIQLVGEKC</sequence>
<evidence type="ECO:0000259" key="4">
    <source>
        <dbReference type="SMART" id="SM00043"/>
    </source>
</evidence>
<evidence type="ECO:0000256" key="3">
    <source>
        <dbReference type="SAM" id="SignalP"/>
    </source>
</evidence>
<keyword evidence="3" id="KW-0732">Signal</keyword>
<reference evidence="5" key="1">
    <citation type="submission" date="2020-03" db="EMBL/GenBank/DDBJ databases">
        <authorList>
            <person name="Weist P."/>
        </authorList>
    </citation>
    <scope>NUCLEOTIDE SEQUENCE</scope>
</reference>
<evidence type="ECO:0000313" key="5">
    <source>
        <dbReference type="EMBL" id="CAB1453684.1"/>
    </source>
</evidence>
<dbReference type="GO" id="GO:0005615">
    <property type="term" value="C:extracellular space"/>
    <property type="evidence" value="ECO:0007669"/>
    <property type="project" value="TreeGrafter"/>
</dbReference>
<dbReference type="Pfam" id="PF00031">
    <property type="entry name" value="Cystatin"/>
    <property type="match status" value="1"/>
</dbReference>
<protein>
    <recommendedName>
        <fullName evidence="4">Cystatin domain-containing protein</fullName>
    </recommendedName>
</protein>
<feature type="signal peptide" evidence="3">
    <location>
        <begin position="1"/>
        <end position="18"/>
    </location>
</feature>
<gene>
    <name evidence="5" type="ORF">PLEPLA_LOCUS41440</name>
</gene>
<dbReference type="InterPro" id="IPR000010">
    <property type="entry name" value="Cystatin_dom"/>
</dbReference>
<dbReference type="Proteomes" id="UP001153269">
    <property type="component" value="Unassembled WGS sequence"/>
</dbReference>
<dbReference type="InterPro" id="IPR018073">
    <property type="entry name" value="Prot_inh_cystat_CS"/>
</dbReference>
<dbReference type="SUPFAM" id="SSF54403">
    <property type="entry name" value="Cystatin/monellin"/>
    <property type="match status" value="1"/>
</dbReference>
<feature type="domain" description="Cystatin" evidence="4">
    <location>
        <begin position="19"/>
        <end position="126"/>
    </location>
</feature>
<dbReference type="PROSITE" id="PS00287">
    <property type="entry name" value="CYSTATIN"/>
    <property type="match status" value="1"/>
</dbReference>
<comment type="similarity">
    <text evidence="1">Belongs to the cystatin family.</text>
</comment>
<dbReference type="SMART" id="SM00043">
    <property type="entry name" value="CY"/>
    <property type="match status" value="1"/>
</dbReference>
<dbReference type="GO" id="GO:0031982">
    <property type="term" value="C:vesicle"/>
    <property type="evidence" value="ECO:0007669"/>
    <property type="project" value="TreeGrafter"/>
</dbReference>
<dbReference type="PANTHER" id="PTHR46186">
    <property type="entry name" value="CYSTATIN"/>
    <property type="match status" value="1"/>
</dbReference>
<dbReference type="PANTHER" id="PTHR46186:SF12">
    <property type="entry name" value="CYSTATIN C (AMYLOID ANGIOPATHY AND CEREBRAL HEMORRHAGE)-RELATED"/>
    <property type="match status" value="1"/>
</dbReference>
<dbReference type="EMBL" id="CADEAL010004180">
    <property type="protein sequence ID" value="CAB1453684.1"/>
    <property type="molecule type" value="Genomic_DNA"/>
</dbReference>
<keyword evidence="2" id="KW-1015">Disulfide bond</keyword>
<comment type="caution">
    <text evidence="5">The sequence shown here is derived from an EMBL/GenBank/DDBJ whole genome shotgun (WGS) entry which is preliminary data.</text>
</comment>
<keyword evidence="6" id="KW-1185">Reference proteome</keyword>
<accession>A0A9N7VQ84</accession>
<dbReference type="AlphaFoldDB" id="A0A9N7VQ84"/>
<dbReference type="CDD" id="cd00042">
    <property type="entry name" value="CY"/>
    <property type="match status" value="1"/>
</dbReference>
<dbReference type="GO" id="GO:0005737">
    <property type="term" value="C:cytoplasm"/>
    <property type="evidence" value="ECO:0007669"/>
    <property type="project" value="TreeGrafter"/>
</dbReference>
<evidence type="ECO:0000256" key="2">
    <source>
        <dbReference type="ARBA" id="ARBA00023157"/>
    </source>
</evidence>
<evidence type="ECO:0000256" key="1">
    <source>
        <dbReference type="ARBA" id="ARBA00009403"/>
    </source>
</evidence>
<dbReference type="GO" id="GO:0004869">
    <property type="term" value="F:cysteine-type endopeptidase inhibitor activity"/>
    <property type="evidence" value="ECO:0007669"/>
    <property type="project" value="InterPro"/>
</dbReference>
<dbReference type="InterPro" id="IPR046350">
    <property type="entry name" value="Cystatin_sf"/>
</dbReference>
<evidence type="ECO:0000313" key="6">
    <source>
        <dbReference type="Proteomes" id="UP001153269"/>
    </source>
</evidence>
<dbReference type="Gene3D" id="3.10.450.10">
    <property type="match status" value="1"/>
</dbReference>
<organism evidence="5 6">
    <name type="scientific">Pleuronectes platessa</name>
    <name type="common">European plaice</name>
    <dbReference type="NCBI Taxonomy" id="8262"/>
    <lineage>
        <taxon>Eukaryota</taxon>
        <taxon>Metazoa</taxon>
        <taxon>Chordata</taxon>
        <taxon>Craniata</taxon>
        <taxon>Vertebrata</taxon>
        <taxon>Euteleostomi</taxon>
        <taxon>Actinopterygii</taxon>
        <taxon>Neopterygii</taxon>
        <taxon>Teleostei</taxon>
        <taxon>Neoteleostei</taxon>
        <taxon>Acanthomorphata</taxon>
        <taxon>Carangaria</taxon>
        <taxon>Pleuronectiformes</taxon>
        <taxon>Pleuronectoidei</taxon>
        <taxon>Pleuronectidae</taxon>
        <taxon>Pleuronectes</taxon>
    </lineage>
</organism>
<feature type="chain" id="PRO_5040294430" description="Cystatin domain-containing protein" evidence="3">
    <location>
        <begin position="19"/>
        <end position="126"/>
    </location>
</feature>
<proteinExistence type="inferred from homology"/>
<dbReference type="FunFam" id="3.10.450.10:FF:000004">
    <property type="entry name" value="Cystatin C"/>
    <property type="match status" value="1"/>
</dbReference>